<keyword evidence="4" id="KW-0808">Transferase</keyword>
<proteinExistence type="predicted"/>
<dbReference type="Gene3D" id="3.30.565.10">
    <property type="entry name" value="Histidine kinase-like ATPase, C-terminal domain"/>
    <property type="match status" value="1"/>
</dbReference>
<dbReference type="Pfam" id="PF06580">
    <property type="entry name" value="His_kinase"/>
    <property type="match status" value="1"/>
</dbReference>
<reference evidence="4 5" key="1">
    <citation type="submission" date="2016-12" db="EMBL/GenBank/DDBJ databases">
        <authorList>
            <person name="Song W.-J."/>
            <person name="Kurnit D.M."/>
        </authorList>
    </citation>
    <scope>NUCLEOTIDE SEQUENCE [LARGE SCALE GENOMIC DNA]</scope>
    <source>
        <strain evidence="4 5">HSG9</strain>
    </source>
</reference>
<dbReference type="PANTHER" id="PTHR34220:SF7">
    <property type="entry name" value="SENSOR HISTIDINE KINASE YPDA"/>
    <property type="match status" value="1"/>
</dbReference>
<keyword evidence="1" id="KW-0175">Coiled coil</keyword>
<dbReference type="InterPro" id="IPR010559">
    <property type="entry name" value="Sig_transdc_His_kin_internal"/>
</dbReference>
<keyword evidence="4" id="KW-0418">Kinase</keyword>
<keyword evidence="2" id="KW-0812">Transmembrane</keyword>
<feature type="transmembrane region" description="Helical" evidence="2">
    <location>
        <begin position="28"/>
        <end position="45"/>
    </location>
</feature>
<dbReference type="AlphaFoldDB" id="A0A1V6LT16"/>
<dbReference type="PANTHER" id="PTHR34220">
    <property type="entry name" value="SENSOR HISTIDINE KINASE YPDA"/>
    <property type="match status" value="1"/>
</dbReference>
<sequence length="367" mass="43671">MNTLNKKVKNRLALTNATNFKIKPFHHVVFWAFYFLFNFLRWGSFYSDYLYSFKSNLLGFPIHIILSYFTIYYLIPRYIFRKKFLSFVVLLILSIFIMVFFKFELTKFLISNNVWPEGPETYYLTFDYTIVMMLGELYVITFVASIKLTIDWLRESGRIAKLEKAQLETELKFLRNQISPHFFFNTLNNIYAQSLDNSKDTPDTILKLSDLMRYLIYDANKKKYQSLKKELEFLENYIELERIRHTQNLNLVYHVEGNPRDKKIIPLLLINFVENAFKHGANKSIEKVDILIDLIIKEDWLTFKINNTKPTQKFITVSKKDKGGVGLTNVKKRLELRYAENEYDLNITETKTNFQVELNLKLMPDEA</sequence>
<keyword evidence="5" id="KW-1185">Reference proteome</keyword>
<name>A0A1V6LT16_9FLAO</name>
<protein>
    <submittedName>
        <fullName evidence="4">Sensor histidine kinase</fullName>
    </submittedName>
</protein>
<keyword evidence="2" id="KW-0472">Membrane</keyword>
<accession>A0A1V6LT16</accession>
<organism evidence="4 5">
    <name type="scientific">Croceivirga radicis</name>
    <dbReference type="NCBI Taxonomy" id="1929488"/>
    <lineage>
        <taxon>Bacteria</taxon>
        <taxon>Pseudomonadati</taxon>
        <taxon>Bacteroidota</taxon>
        <taxon>Flavobacteriia</taxon>
        <taxon>Flavobacteriales</taxon>
        <taxon>Flavobacteriaceae</taxon>
        <taxon>Croceivirga</taxon>
    </lineage>
</organism>
<dbReference type="GO" id="GO:0000155">
    <property type="term" value="F:phosphorelay sensor kinase activity"/>
    <property type="evidence" value="ECO:0007669"/>
    <property type="project" value="InterPro"/>
</dbReference>
<dbReference type="Proteomes" id="UP000191680">
    <property type="component" value="Unassembled WGS sequence"/>
</dbReference>
<evidence type="ECO:0000313" key="4">
    <source>
        <dbReference type="EMBL" id="OQD43126.1"/>
    </source>
</evidence>
<evidence type="ECO:0000256" key="2">
    <source>
        <dbReference type="SAM" id="Phobius"/>
    </source>
</evidence>
<dbReference type="InterPro" id="IPR036890">
    <property type="entry name" value="HATPase_C_sf"/>
</dbReference>
<feature type="domain" description="Signal transduction histidine kinase internal region" evidence="3">
    <location>
        <begin position="169"/>
        <end position="248"/>
    </location>
</feature>
<feature type="transmembrane region" description="Helical" evidence="2">
    <location>
        <begin position="84"/>
        <end position="103"/>
    </location>
</feature>
<evidence type="ECO:0000256" key="1">
    <source>
        <dbReference type="SAM" id="Coils"/>
    </source>
</evidence>
<keyword evidence="2" id="KW-1133">Transmembrane helix</keyword>
<dbReference type="GO" id="GO:0016020">
    <property type="term" value="C:membrane"/>
    <property type="evidence" value="ECO:0007669"/>
    <property type="project" value="InterPro"/>
</dbReference>
<dbReference type="EMBL" id="MTBC01000004">
    <property type="protein sequence ID" value="OQD43126.1"/>
    <property type="molecule type" value="Genomic_DNA"/>
</dbReference>
<dbReference type="InterPro" id="IPR050640">
    <property type="entry name" value="Bact_2-comp_sensor_kinase"/>
</dbReference>
<comment type="caution">
    <text evidence="4">The sequence shown here is derived from an EMBL/GenBank/DDBJ whole genome shotgun (WGS) entry which is preliminary data.</text>
</comment>
<evidence type="ECO:0000259" key="3">
    <source>
        <dbReference type="Pfam" id="PF06580"/>
    </source>
</evidence>
<feature type="transmembrane region" description="Helical" evidence="2">
    <location>
        <begin position="57"/>
        <end position="75"/>
    </location>
</feature>
<dbReference type="SUPFAM" id="SSF55874">
    <property type="entry name" value="ATPase domain of HSP90 chaperone/DNA topoisomerase II/histidine kinase"/>
    <property type="match status" value="1"/>
</dbReference>
<feature type="transmembrane region" description="Helical" evidence="2">
    <location>
        <begin position="123"/>
        <end position="146"/>
    </location>
</feature>
<evidence type="ECO:0000313" key="5">
    <source>
        <dbReference type="Proteomes" id="UP000191680"/>
    </source>
</evidence>
<gene>
    <name evidence="4" type="ORF">BUL40_08545</name>
</gene>
<feature type="coiled-coil region" evidence="1">
    <location>
        <begin position="217"/>
        <end position="244"/>
    </location>
</feature>
<dbReference type="OrthoDB" id="9809908at2"/>